<feature type="region of interest" description="Disordered" evidence="3">
    <location>
        <begin position="606"/>
        <end position="625"/>
    </location>
</feature>
<feature type="region of interest" description="Disordered" evidence="3">
    <location>
        <begin position="105"/>
        <end position="144"/>
    </location>
</feature>
<evidence type="ECO:0000256" key="3">
    <source>
        <dbReference type="SAM" id="MobiDB-lite"/>
    </source>
</evidence>
<evidence type="ECO:0000259" key="4">
    <source>
        <dbReference type="PROSITE" id="PS51293"/>
    </source>
</evidence>
<evidence type="ECO:0000313" key="6">
    <source>
        <dbReference type="Proteomes" id="UP001642483"/>
    </source>
</evidence>
<sequence length="1234" mass="136126">MSHNHSNKDESIWEKNGSNVMQCDDEEENSAATQCVDKVANADDNNAQTPDKGRVLRRRHQPFTANSDGPVLRATVKPVKRFIPEPSVIGAAPCGVQPGVQVSLKQSIPNNTDGGLASGDAKPKRQNSNLQPESLPPGTKKKRVREQWNVEDKNHFFDAVAVHGKDFDAIQKAIAQKHRKRGDDTVIKTKEQVRHLYYRTWTTISKLLDHEAPSSNSARASQELFAVINYGELRKKLGGYLLKKKGILKLNELISFGSTSVRVKGKNYRVKTPSCKALKKIHDKEDAVKNTNFTELRRIKLPLRVDLEMYPLTMKAWNRVHLLAHNPRIRFSVPLDCQVSFLLLYLTKKWQKLSHKLFQVAEHGHLQSDPLPAHTPAVAVETDNLIEVFVPPELSIKANIQVQQVLMTKTHCVVSYVTRKIAKQNVVSKRRKKPLTNRNQSEIAESCTVMAADSCASSEDECATADPLSDYEAPMDEVLEENMLCNDDQAEKILTEPSRFESSEQLSNDTDSNCIKHVVEEKAEISAEILDFDENCLTADSADSCESNESAKNFNSTHEVPSSSKECKEEDFEMEEPSEPDTLPTKPTSTDTSPHIVDCSVVPEHDDVEKSTSNGDEVVLDGPPGDLNVTIDCTKSMTPTTKTVTFMDSTASVDGSPSTTSPAVNLNLTEVTRSWTSENSGEKTLAEIYLMLGKPGAFRLCYDFIKESSSKTKKNLPDRRFTTGMKALVQAATLLRNKLDDKTSSEQPTKPHATAGKDNAKSSIKKDKSSCSVAIQCNLVEKTTSSVSTSTVHAASKKYHGRGTSKFASVGTDFAVPDVPAGRRKKPANDDLGHASSSSNDVRQRIQVGLGDVQFRKQMEALNRRMDLFRPQKKNRSARKPFIVQRSMVPHGEVRKMMTLSIDPRVINKAGGSSSSAPLSQSQIESIGTTRAPTSAELSPQTSWTSKQSNFGEALGLKIQNETRDAASSLASNIIAQNVGLSLMENIEDREDRDVNASGEERLSLPETSSKINDVDELLPRHELNEELQDGKNTMLPLVVENDVTLPVRAPTPTIESIMQCFGADSNDSFSAKLMAREGSMFSSQITAGGQSHDKPGPSLSMPVLDLLSTPQKPSSPIHPWSIGNQEMSGGFSSLLTPQRVFMSDNEDSLDSLTFSLSKRRKLDGKENGDNEGLGFNDPETDLQLQCLMSENSVDFMSKFQDLIQQNPNSNDFSNLTSNNSDYENISKIRKGNG</sequence>
<evidence type="ECO:0000256" key="1">
    <source>
        <dbReference type="ARBA" id="ARBA00023125"/>
    </source>
</evidence>
<accession>A0ABP0G3Z7</accession>
<feature type="region of interest" description="Disordered" evidence="3">
    <location>
        <begin position="818"/>
        <end position="840"/>
    </location>
</feature>
<feature type="region of interest" description="Disordered" evidence="3">
    <location>
        <begin position="544"/>
        <end position="595"/>
    </location>
</feature>
<dbReference type="Proteomes" id="UP001642483">
    <property type="component" value="Unassembled WGS sequence"/>
</dbReference>
<keyword evidence="6" id="KW-1185">Reference proteome</keyword>
<protein>
    <recommendedName>
        <fullName evidence="4">SANT domain-containing protein</fullName>
    </recommendedName>
</protein>
<feature type="compositionally biased region" description="Polar residues" evidence="3">
    <location>
        <begin position="927"/>
        <end position="947"/>
    </location>
</feature>
<dbReference type="Gene3D" id="1.20.58.1880">
    <property type="match status" value="1"/>
</dbReference>
<comment type="caution">
    <text evidence="5">The sequence shown here is derived from an EMBL/GenBank/DDBJ whole genome shotgun (WGS) entry which is preliminary data.</text>
</comment>
<dbReference type="EMBL" id="CAWYQH010000102">
    <property type="protein sequence ID" value="CAK8686248.1"/>
    <property type="molecule type" value="Genomic_DNA"/>
</dbReference>
<dbReference type="PROSITE" id="PS51293">
    <property type="entry name" value="SANT"/>
    <property type="match status" value="1"/>
</dbReference>
<reference evidence="5 6" key="1">
    <citation type="submission" date="2024-02" db="EMBL/GenBank/DDBJ databases">
        <authorList>
            <person name="Daric V."/>
            <person name="Darras S."/>
        </authorList>
    </citation>
    <scope>NUCLEOTIDE SEQUENCE [LARGE SCALE GENOMIC DNA]</scope>
</reference>
<name>A0ABP0G3Z7_CLALP</name>
<proteinExistence type="predicted"/>
<feature type="compositionally biased region" description="Low complexity" evidence="3">
    <location>
        <begin position="913"/>
        <end position="926"/>
    </location>
</feature>
<organism evidence="5 6">
    <name type="scientific">Clavelina lepadiformis</name>
    <name type="common">Light-bulb sea squirt</name>
    <name type="synonym">Ascidia lepadiformis</name>
    <dbReference type="NCBI Taxonomy" id="159417"/>
    <lineage>
        <taxon>Eukaryota</taxon>
        <taxon>Metazoa</taxon>
        <taxon>Chordata</taxon>
        <taxon>Tunicata</taxon>
        <taxon>Ascidiacea</taxon>
        <taxon>Aplousobranchia</taxon>
        <taxon>Clavelinidae</taxon>
        <taxon>Clavelina</taxon>
    </lineage>
</organism>
<dbReference type="PANTHER" id="PTHR21677:SF1">
    <property type="entry name" value="PROTEIN CRAMPED-LIKE"/>
    <property type="match status" value="1"/>
</dbReference>
<dbReference type="PANTHER" id="PTHR21677">
    <property type="entry name" value="CRAMPED PROTEIN"/>
    <property type="match status" value="1"/>
</dbReference>
<evidence type="ECO:0000256" key="2">
    <source>
        <dbReference type="ARBA" id="ARBA00023242"/>
    </source>
</evidence>
<gene>
    <name evidence="5" type="ORF">CVLEPA_LOCUS18198</name>
</gene>
<keyword evidence="1" id="KW-0238">DNA-binding</keyword>
<dbReference type="InterPro" id="IPR017884">
    <property type="entry name" value="SANT_dom"/>
</dbReference>
<feature type="compositionally biased region" description="Polar residues" evidence="3">
    <location>
        <begin position="544"/>
        <end position="564"/>
    </location>
</feature>
<dbReference type="InterPro" id="IPR055315">
    <property type="entry name" value="Cramped-like"/>
</dbReference>
<feature type="region of interest" description="Disordered" evidence="3">
    <location>
        <begin position="1"/>
        <end position="70"/>
    </location>
</feature>
<feature type="region of interest" description="Disordered" evidence="3">
    <location>
        <begin position="909"/>
        <end position="947"/>
    </location>
</feature>
<keyword evidence="2" id="KW-0539">Nucleus</keyword>
<feature type="compositionally biased region" description="Basic and acidic residues" evidence="3">
    <location>
        <begin position="1"/>
        <end position="13"/>
    </location>
</feature>
<feature type="region of interest" description="Disordered" evidence="3">
    <location>
        <begin position="738"/>
        <end position="763"/>
    </location>
</feature>
<feature type="domain" description="SANT" evidence="4">
    <location>
        <begin position="143"/>
        <end position="205"/>
    </location>
</feature>
<evidence type="ECO:0000313" key="5">
    <source>
        <dbReference type="EMBL" id="CAK8686248.1"/>
    </source>
</evidence>
<feature type="compositionally biased region" description="Acidic residues" evidence="3">
    <location>
        <begin position="569"/>
        <end position="579"/>
    </location>
</feature>